<dbReference type="PANTHER" id="PTHR42866:SF1">
    <property type="entry name" value="SPORE COAT POLYSACCHARIDE BIOSYNTHESIS PROTEIN SPSF"/>
    <property type="match status" value="1"/>
</dbReference>
<dbReference type="STRING" id="301148.B4135_2093"/>
<dbReference type="SUPFAM" id="SSF53448">
    <property type="entry name" value="Nucleotide-diphospho-sugar transferases"/>
    <property type="match status" value="1"/>
</dbReference>
<gene>
    <name evidence="1" type="ORF">B4135_2093</name>
</gene>
<comment type="caution">
    <text evidence="1">The sequence shown here is derived from an EMBL/GenBank/DDBJ whole genome shotgun (WGS) entry which is preliminary data.</text>
</comment>
<dbReference type="CDD" id="cd02518">
    <property type="entry name" value="GT2_SpsF"/>
    <property type="match status" value="1"/>
</dbReference>
<proteinExistence type="predicted"/>
<dbReference type="Pfam" id="PF02348">
    <property type="entry name" value="CTP_transf_3"/>
    <property type="match status" value="1"/>
</dbReference>
<dbReference type="AlphaFoldDB" id="A0A150M577"/>
<protein>
    <recommendedName>
        <fullName evidence="3">Acylneuraminate cytidylyltransferase</fullName>
    </recommendedName>
</protein>
<dbReference type="InterPro" id="IPR029044">
    <property type="entry name" value="Nucleotide-diphossugar_trans"/>
</dbReference>
<sequence length="243" mass="28074">MKVTAIIQARTGSTRLPGKVLKKVLGKPLLEYQVERVKRAKTVEAVVVATTENERDDPIVRLCRELSVPVYRGPEEDVLARYYEAAVRFHADPVVRLTADCPIIDPAVIDRVVACYVRSQGKYDYVSNTLERTYPRGMDTEVVSFRALKRAFEEAEDPASREHVTAYIYRHPDRFRIGNVSHPADESRHRWTVDTGEDFLLIQKIIERLYPENPLFTMDDVLRVLRENPEWVEINAHVEQKKL</sequence>
<evidence type="ECO:0008006" key="3">
    <source>
        <dbReference type="Google" id="ProtNLM"/>
    </source>
</evidence>
<dbReference type="OrthoDB" id="9815559at2"/>
<evidence type="ECO:0000313" key="2">
    <source>
        <dbReference type="Proteomes" id="UP000075683"/>
    </source>
</evidence>
<dbReference type="PATRIC" id="fig|301148.3.peg.3496"/>
<name>A0A150M577_9BACI</name>
<reference evidence="1 2" key="1">
    <citation type="submission" date="2016-01" db="EMBL/GenBank/DDBJ databases">
        <title>Draft Genome Sequences of Seven Thermophilic Sporeformers Isolated from Foods.</title>
        <authorList>
            <person name="Berendsen E.M."/>
            <person name="Wells-Bennik M.H."/>
            <person name="Krawcyk A.O."/>
            <person name="De Jong A."/>
            <person name="Holsappel S."/>
            <person name="Eijlander R.T."/>
            <person name="Kuipers O.P."/>
        </authorList>
    </citation>
    <scope>NUCLEOTIDE SEQUENCE [LARGE SCALE GENOMIC DNA]</scope>
    <source>
        <strain evidence="1 2">B4135</strain>
    </source>
</reference>
<organism evidence="1 2">
    <name type="scientific">Caldibacillus debilis</name>
    <dbReference type="NCBI Taxonomy" id="301148"/>
    <lineage>
        <taxon>Bacteria</taxon>
        <taxon>Bacillati</taxon>
        <taxon>Bacillota</taxon>
        <taxon>Bacilli</taxon>
        <taxon>Bacillales</taxon>
        <taxon>Bacillaceae</taxon>
        <taxon>Caldibacillus</taxon>
    </lineage>
</organism>
<dbReference type="Proteomes" id="UP000075683">
    <property type="component" value="Unassembled WGS sequence"/>
</dbReference>
<accession>A0A150M577</accession>
<dbReference type="EMBL" id="LQYT01000042">
    <property type="protein sequence ID" value="KYD19362.1"/>
    <property type="molecule type" value="Genomic_DNA"/>
</dbReference>
<dbReference type="RefSeq" id="WP_061568894.1">
    <property type="nucleotide sequence ID" value="NZ_LQYT01000042.1"/>
</dbReference>
<dbReference type="PANTHER" id="PTHR42866">
    <property type="entry name" value="3-DEOXY-MANNO-OCTULOSONATE CYTIDYLYLTRANSFERASE"/>
    <property type="match status" value="1"/>
</dbReference>
<dbReference type="Gene3D" id="3.90.550.10">
    <property type="entry name" value="Spore Coat Polysaccharide Biosynthesis Protein SpsA, Chain A"/>
    <property type="match status" value="1"/>
</dbReference>
<evidence type="ECO:0000313" key="1">
    <source>
        <dbReference type="EMBL" id="KYD19362.1"/>
    </source>
</evidence>
<dbReference type="GO" id="GO:0005829">
    <property type="term" value="C:cytosol"/>
    <property type="evidence" value="ECO:0007669"/>
    <property type="project" value="TreeGrafter"/>
</dbReference>
<dbReference type="InterPro" id="IPR003329">
    <property type="entry name" value="Cytidylyl_trans"/>
</dbReference>